<name>A0A1U9ZRI2_9ACTN</name>
<evidence type="ECO:0000313" key="2">
    <source>
        <dbReference type="Proteomes" id="UP000190797"/>
    </source>
</evidence>
<organism evidence="1 2">
    <name type="scientific">[Actinomadura] parvosata subsp. kistnae</name>
    <dbReference type="NCBI Taxonomy" id="1909395"/>
    <lineage>
        <taxon>Bacteria</taxon>
        <taxon>Bacillati</taxon>
        <taxon>Actinomycetota</taxon>
        <taxon>Actinomycetes</taxon>
        <taxon>Streptosporangiales</taxon>
        <taxon>Streptosporangiaceae</taxon>
        <taxon>Nonomuraea</taxon>
    </lineage>
</organism>
<dbReference type="STRING" id="1909395.BKM31_02585"/>
<dbReference type="EMBL" id="CP017717">
    <property type="protein sequence ID" value="AQZ60549.1"/>
    <property type="molecule type" value="Genomic_DNA"/>
</dbReference>
<protein>
    <recommendedName>
        <fullName evidence="3">Antitoxin SocA-like Panacea domain-containing protein</fullName>
    </recommendedName>
</protein>
<accession>A0A1U9ZRI2</accession>
<gene>
    <name evidence="1" type="ORF">BKM31_02585</name>
</gene>
<dbReference type="AlphaFoldDB" id="A0A1U9ZRI2"/>
<dbReference type="KEGG" id="noa:BKM31_02585"/>
<proteinExistence type="predicted"/>
<dbReference type="Proteomes" id="UP000190797">
    <property type="component" value="Chromosome"/>
</dbReference>
<reference evidence="2" key="1">
    <citation type="journal article" date="2017" name="Med. Chem. Commun.">
        <title>Nonomuraea sp. ATCC 55076 harbours the largest actinomycete chromosome to date and the kistamicin biosynthetic gene cluster.</title>
        <authorList>
            <person name="Nazari B."/>
            <person name="Forneris C.C."/>
            <person name="Gibson M.I."/>
            <person name="Moon K."/>
            <person name="Schramma K.R."/>
            <person name="Seyedsayamdost M.R."/>
        </authorList>
    </citation>
    <scope>NUCLEOTIDE SEQUENCE [LARGE SCALE GENOMIC DNA]</scope>
    <source>
        <strain evidence="2">ATCC 55076</strain>
    </source>
</reference>
<sequence length="224" mass="23843">MMRAVPTLDLVPVSPPLAGPAAAVAYLLAVARAAGVRLSRAKLAGLLYLVDLRAAEEGILCGSGVEWRASRQGPCSRALAEVEHGLSEAGVIQVEDRADPFTGCTEGVVHLIDAPQMVIDTALSEVVDAVLAEHGRWSAGQLHEFALQTAPMREAITRGLPDARLDLSGGPPLPDLGTGLDRLRAWARHNPLPEDEPGSVDGLVEESRQLTEHRAEATRHLLEE</sequence>
<evidence type="ECO:0008006" key="3">
    <source>
        <dbReference type="Google" id="ProtNLM"/>
    </source>
</evidence>
<evidence type="ECO:0000313" key="1">
    <source>
        <dbReference type="EMBL" id="AQZ60549.1"/>
    </source>
</evidence>
<keyword evidence="2" id="KW-1185">Reference proteome</keyword>